<dbReference type="CDD" id="cd00609">
    <property type="entry name" value="AAT_like"/>
    <property type="match status" value="1"/>
</dbReference>
<dbReference type="GO" id="GO:0008483">
    <property type="term" value="F:transaminase activity"/>
    <property type="evidence" value="ECO:0007669"/>
    <property type="project" value="UniProtKB-KW"/>
</dbReference>
<reference evidence="9" key="1">
    <citation type="submission" date="2016-10" db="EMBL/GenBank/DDBJ databases">
        <authorList>
            <person name="Varghese N."/>
            <person name="Submissions S."/>
        </authorList>
    </citation>
    <scope>NUCLEOTIDE SEQUENCE [LARGE SCALE GENOMIC DNA]</scope>
    <source>
        <strain evidence="9">Z-7934</strain>
    </source>
</reference>
<protein>
    <submittedName>
        <fullName evidence="8">Aromatic-amino-acid transaminase</fullName>
    </submittedName>
</protein>
<evidence type="ECO:0000256" key="4">
    <source>
        <dbReference type="ARBA" id="ARBA00022576"/>
    </source>
</evidence>
<dbReference type="Pfam" id="PF00155">
    <property type="entry name" value="Aminotran_1_2"/>
    <property type="match status" value="1"/>
</dbReference>
<evidence type="ECO:0000256" key="1">
    <source>
        <dbReference type="ARBA" id="ARBA00001933"/>
    </source>
</evidence>
<dbReference type="GO" id="GO:0030170">
    <property type="term" value="F:pyridoxal phosphate binding"/>
    <property type="evidence" value="ECO:0007669"/>
    <property type="project" value="InterPro"/>
</dbReference>
<dbReference type="SUPFAM" id="SSF53383">
    <property type="entry name" value="PLP-dependent transferases"/>
    <property type="match status" value="1"/>
</dbReference>
<evidence type="ECO:0000256" key="3">
    <source>
        <dbReference type="ARBA" id="ARBA00011738"/>
    </source>
</evidence>
<dbReference type="OrthoDB" id="9766445at2"/>
<evidence type="ECO:0000313" key="9">
    <source>
        <dbReference type="Proteomes" id="UP000199287"/>
    </source>
</evidence>
<dbReference type="PANTHER" id="PTHR11879:SF22">
    <property type="entry name" value="ASPARTATE AMINOTRANSFERASE, MITOCHONDRIAL"/>
    <property type="match status" value="1"/>
</dbReference>
<evidence type="ECO:0000256" key="2">
    <source>
        <dbReference type="ARBA" id="ARBA00007441"/>
    </source>
</evidence>
<keyword evidence="9" id="KW-1185">Reference proteome</keyword>
<dbReference type="InterPro" id="IPR015424">
    <property type="entry name" value="PyrdxlP-dep_Trfase"/>
</dbReference>
<comment type="similarity">
    <text evidence="2">Belongs to the class-I pyridoxal-phosphate-dependent aminotransferase family.</text>
</comment>
<evidence type="ECO:0000313" key="8">
    <source>
        <dbReference type="EMBL" id="SFH69519.1"/>
    </source>
</evidence>
<dbReference type="EMBL" id="FOQA01000002">
    <property type="protein sequence ID" value="SFH69519.1"/>
    <property type="molecule type" value="Genomic_DNA"/>
</dbReference>
<dbReference type="GO" id="GO:0006520">
    <property type="term" value="P:amino acid metabolic process"/>
    <property type="evidence" value="ECO:0007669"/>
    <property type="project" value="InterPro"/>
</dbReference>
<evidence type="ECO:0000256" key="5">
    <source>
        <dbReference type="ARBA" id="ARBA00022679"/>
    </source>
</evidence>
<dbReference type="Proteomes" id="UP000199287">
    <property type="component" value="Unassembled WGS sequence"/>
</dbReference>
<keyword evidence="4" id="KW-0032">Aminotransferase</keyword>
<dbReference type="AlphaFoldDB" id="A0A1I3C5U0"/>
<feature type="domain" description="Aminotransferase class I/classII large" evidence="7">
    <location>
        <begin position="48"/>
        <end position="404"/>
    </location>
</feature>
<organism evidence="8 9">
    <name type="scientific">Tindallia magadiensis</name>
    <dbReference type="NCBI Taxonomy" id="69895"/>
    <lineage>
        <taxon>Bacteria</taxon>
        <taxon>Bacillati</taxon>
        <taxon>Bacillota</taxon>
        <taxon>Clostridia</taxon>
        <taxon>Peptostreptococcales</taxon>
        <taxon>Tindalliaceae</taxon>
        <taxon>Tindallia</taxon>
    </lineage>
</organism>
<dbReference type="GO" id="GO:0042802">
    <property type="term" value="F:identical protein binding"/>
    <property type="evidence" value="ECO:0007669"/>
    <property type="project" value="TreeGrafter"/>
</dbReference>
<proteinExistence type="inferred from homology"/>
<dbReference type="Gene3D" id="3.90.1150.10">
    <property type="entry name" value="Aspartate Aminotransferase, domain 1"/>
    <property type="match status" value="1"/>
</dbReference>
<dbReference type="PANTHER" id="PTHR11879">
    <property type="entry name" value="ASPARTATE AMINOTRANSFERASE"/>
    <property type="match status" value="1"/>
</dbReference>
<gene>
    <name evidence="8" type="ORF">SAMN05192551_102213</name>
</gene>
<sequence>MSTTMVAPHSKRPIADDKVFAANKKAQEAAKKVGAEQVINSTLGALMEDDGSLSVMQSVMKTFKDLPDAEIAAYAPIAGLPDFQQAAEKAVFDEYRPTGHVRAVATPGGSGGIRHAVWNYMEAGDTMLTADWYWAPYKTITEEHGRKLETFQLFDENKAFNLPSFKEKVEELLGKQERLLIMMNTPAHNPTGYSLTEEEWKEVLDYLKEKQAKDQKKIILYLDIAYIDFAGDMKTSRGFMKQFENLPENILVLVGYSMSKAFTFYGLRCGALLCLSSSEEIANEFMAAATFSSRACWSNGTRGAQKLLANVYSDESLLKKVNEERDSFKKLLETRAHAFVEEAETIGLEIFPYRAGFFITIPCENPDKVADELAKNHLFLLPLGRGLRFAPCAVSEAKCRKSARFIKEAIDKVNG</sequence>
<name>A0A1I3C5U0_9FIRM</name>
<accession>A0A1I3C5U0</accession>
<dbReference type="STRING" id="69895.SAMN05192551_102213"/>
<dbReference type="Gene3D" id="3.40.640.10">
    <property type="entry name" value="Type I PLP-dependent aspartate aminotransferase-like (Major domain)"/>
    <property type="match status" value="1"/>
</dbReference>
<dbReference type="InterPro" id="IPR000796">
    <property type="entry name" value="Asp_trans"/>
</dbReference>
<dbReference type="RefSeq" id="WP_093370467.1">
    <property type="nucleotide sequence ID" value="NZ_FOQA01000002.1"/>
</dbReference>
<dbReference type="InterPro" id="IPR004839">
    <property type="entry name" value="Aminotransferase_I/II_large"/>
</dbReference>
<keyword evidence="6" id="KW-0663">Pyridoxal phosphate</keyword>
<evidence type="ECO:0000259" key="7">
    <source>
        <dbReference type="Pfam" id="PF00155"/>
    </source>
</evidence>
<keyword evidence="5" id="KW-0808">Transferase</keyword>
<dbReference type="InterPro" id="IPR015421">
    <property type="entry name" value="PyrdxlP-dep_Trfase_major"/>
</dbReference>
<dbReference type="InterPro" id="IPR015422">
    <property type="entry name" value="PyrdxlP-dep_Trfase_small"/>
</dbReference>
<comment type="subunit">
    <text evidence="3">Homodimer.</text>
</comment>
<comment type="cofactor">
    <cofactor evidence="1">
        <name>pyridoxal 5'-phosphate</name>
        <dbReference type="ChEBI" id="CHEBI:597326"/>
    </cofactor>
</comment>
<evidence type="ECO:0000256" key="6">
    <source>
        <dbReference type="ARBA" id="ARBA00022898"/>
    </source>
</evidence>